<evidence type="ECO:0000259" key="9">
    <source>
        <dbReference type="PROSITE" id="PS51379"/>
    </source>
</evidence>
<dbReference type="Gene3D" id="3.30.70.20">
    <property type="match status" value="1"/>
</dbReference>
<evidence type="ECO:0000256" key="3">
    <source>
        <dbReference type="ARBA" id="ARBA00022723"/>
    </source>
</evidence>
<evidence type="ECO:0000313" key="10">
    <source>
        <dbReference type="EMBL" id="GAA2431868.1"/>
    </source>
</evidence>
<evidence type="ECO:0000256" key="5">
    <source>
        <dbReference type="ARBA" id="ARBA00023004"/>
    </source>
</evidence>
<proteinExistence type="predicted"/>
<dbReference type="Proteomes" id="UP001501231">
    <property type="component" value="Unassembled WGS sequence"/>
</dbReference>
<reference evidence="11" key="1">
    <citation type="journal article" date="2019" name="Int. J. Syst. Evol. Microbiol.">
        <title>The Global Catalogue of Microorganisms (GCM) 10K type strain sequencing project: providing services to taxonomists for standard genome sequencing and annotation.</title>
        <authorList>
            <consortium name="The Broad Institute Genomics Platform"/>
            <consortium name="The Broad Institute Genome Sequencing Center for Infectious Disease"/>
            <person name="Wu L."/>
            <person name="Ma J."/>
        </authorList>
    </citation>
    <scope>NUCLEOTIDE SEQUENCE [LARGE SCALE GENOMIC DNA]</scope>
    <source>
        <strain evidence="11">JCM 3325</strain>
    </source>
</reference>
<dbReference type="PANTHER" id="PTHR36923:SF3">
    <property type="entry name" value="FERREDOXIN"/>
    <property type="match status" value="1"/>
</dbReference>
<evidence type="ECO:0000313" key="11">
    <source>
        <dbReference type="Proteomes" id="UP001501231"/>
    </source>
</evidence>
<evidence type="ECO:0000256" key="8">
    <source>
        <dbReference type="RuleBase" id="RU368020"/>
    </source>
</evidence>
<evidence type="ECO:0000256" key="7">
    <source>
        <dbReference type="ARBA" id="ARBA00023291"/>
    </source>
</evidence>
<dbReference type="InterPro" id="IPR001080">
    <property type="entry name" value="3Fe4S_ferredoxin"/>
</dbReference>
<dbReference type="PRINTS" id="PR00352">
    <property type="entry name" value="3FE4SFRDOXIN"/>
</dbReference>
<keyword evidence="7" id="KW-0003">3Fe-4S</keyword>
<comment type="caution">
    <text evidence="10">The sequence shown here is derived from an EMBL/GenBank/DDBJ whole genome shotgun (WGS) entry which is preliminary data.</text>
</comment>
<dbReference type="PANTHER" id="PTHR36923">
    <property type="entry name" value="FERREDOXIN"/>
    <property type="match status" value="1"/>
</dbReference>
<sequence>MKVAVDDDRCRGHGICCALCPEVFTLNDDGYTTVEDPEVPAEHEEAVRAAADQCPERAITVT</sequence>
<comment type="cofactor">
    <cofactor evidence="1">
        <name>[3Fe-4S] cluster</name>
        <dbReference type="ChEBI" id="CHEBI:21137"/>
    </cofactor>
</comment>
<evidence type="ECO:0000256" key="6">
    <source>
        <dbReference type="ARBA" id="ARBA00023014"/>
    </source>
</evidence>
<organism evidence="10 11">
    <name type="scientific">Actinomadura vinacea</name>
    <dbReference type="NCBI Taxonomy" id="115336"/>
    <lineage>
        <taxon>Bacteria</taxon>
        <taxon>Bacillati</taxon>
        <taxon>Actinomycetota</taxon>
        <taxon>Actinomycetes</taxon>
        <taxon>Streptosporangiales</taxon>
        <taxon>Thermomonosporaceae</taxon>
        <taxon>Actinomadura</taxon>
    </lineage>
</organism>
<name>A0ABP5WTI3_9ACTN</name>
<keyword evidence="4 8" id="KW-0249">Electron transport</keyword>
<gene>
    <name evidence="10" type="ORF">GCM10010191_52150</name>
</gene>
<dbReference type="InterPro" id="IPR017896">
    <property type="entry name" value="4Fe4S_Fe-S-bd"/>
</dbReference>
<keyword evidence="5 8" id="KW-0408">Iron</keyword>
<dbReference type="EMBL" id="BAAARW010000020">
    <property type="protein sequence ID" value="GAA2431868.1"/>
    <property type="molecule type" value="Genomic_DNA"/>
</dbReference>
<evidence type="ECO:0000256" key="2">
    <source>
        <dbReference type="ARBA" id="ARBA00022448"/>
    </source>
</evidence>
<protein>
    <recommendedName>
        <fullName evidence="8">Ferredoxin</fullName>
    </recommendedName>
</protein>
<keyword evidence="6 8" id="KW-0411">Iron-sulfur</keyword>
<dbReference type="RefSeq" id="WP_344592323.1">
    <property type="nucleotide sequence ID" value="NZ_BAAARW010000020.1"/>
</dbReference>
<accession>A0ABP5WTI3</accession>
<dbReference type="Pfam" id="PF13459">
    <property type="entry name" value="Fer4_15"/>
    <property type="match status" value="1"/>
</dbReference>
<dbReference type="PROSITE" id="PS51379">
    <property type="entry name" value="4FE4S_FER_2"/>
    <property type="match status" value="1"/>
</dbReference>
<keyword evidence="2 8" id="KW-0813">Transport</keyword>
<keyword evidence="3 8" id="KW-0479">Metal-binding</keyword>
<keyword evidence="11" id="KW-1185">Reference proteome</keyword>
<feature type="domain" description="4Fe-4S ferredoxin-type" evidence="9">
    <location>
        <begin position="1"/>
        <end position="29"/>
    </location>
</feature>
<dbReference type="InterPro" id="IPR051269">
    <property type="entry name" value="Fe-S_cluster_ET"/>
</dbReference>
<dbReference type="SUPFAM" id="SSF54862">
    <property type="entry name" value="4Fe-4S ferredoxins"/>
    <property type="match status" value="1"/>
</dbReference>
<evidence type="ECO:0000256" key="1">
    <source>
        <dbReference type="ARBA" id="ARBA00001927"/>
    </source>
</evidence>
<evidence type="ECO:0000256" key="4">
    <source>
        <dbReference type="ARBA" id="ARBA00022982"/>
    </source>
</evidence>
<comment type="function">
    <text evidence="8">Ferredoxins are iron-sulfur proteins that transfer electrons in a wide variety of metabolic reactions.</text>
</comment>